<dbReference type="EMBL" id="LCPK01000013">
    <property type="protein sequence ID" value="KKU97823.1"/>
    <property type="molecule type" value="Genomic_DNA"/>
</dbReference>
<sequence length="60" mass="6817">MKKICIDARLYGIRHTGIGRYVQNLITNLPDPSSVTLIISPENAALPELKQFSKYTARYH</sequence>
<name>A0A0G1X5D2_9BACT</name>
<gene>
    <name evidence="1" type="ORF">UY28_C0013G0025</name>
</gene>
<dbReference type="AlphaFoldDB" id="A0A0G1X5D2"/>
<proteinExistence type="predicted"/>
<dbReference type="Proteomes" id="UP000034694">
    <property type="component" value="Unassembled WGS sequence"/>
</dbReference>
<accession>A0A0G1X5D2</accession>
<evidence type="ECO:0000313" key="2">
    <source>
        <dbReference type="Proteomes" id="UP000034694"/>
    </source>
</evidence>
<organism evidence="1 2">
    <name type="scientific">Candidatus Amesbacteria bacterium GW2011_GWB1_48_13</name>
    <dbReference type="NCBI Taxonomy" id="1618362"/>
    <lineage>
        <taxon>Bacteria</taxon>
        <taxon>Candidatus Amesiibacteriota</taxon>
    </lineage>
</organism>
<protein>
    <submittedName>
        <fullName evidence="1">Uncharacterized protein</fullName>
    </submittedName>
</protein>
<evidence type="ECO:0000313" key="1">
    <source>
        <dbReference type="EMBL" id="KKU97823.1"/>
    </source>
</evidence>
<feature type="non-terminal residue" evidence="1">
    <location>
        <position position="60"/>
    </location>
</feature>
<reference evidence="1 2" key="1">
    <citation type="journal article" date="2015" name="Nature">
        <title>rRNA introns, odd ribosomes, and small enigmatic genomes across a large radiation of phyla.</title>
        <authorList>
            <person name="Brown C.T."/>
            <person name="Hug L.A."/>
            <person name="Thomas B.C."/>
            <person name="Sharon I."/>
            <person name="Castelle C.J."/>
            <person name="Singh A."/>
            <person name="Wilkins M.J."/>
            <person name="Williams K.H."/>
            <person name="Banfield J.F."/>
        </authorList>
    </citation>
    <scope>NUCLEOTIDE SEQUENCE [LARGE SCALE GENOMIC DNA]</scope>
</reference>
<comment type="caution">
    <text evidence="1">The sequence shown here is derived from an EMBL/GenBank/DDBJ whole genome shotgun (WGS) entry which is preliminary data.</text>
</comment>